<dbReference type="EMBL" id="CADCUS010000147">
    <property type="protein sequence ID" value="CAA9393151.1"/>
    <property type="molecule type" value="Genomic_DNA"/>
</dbReference>
<evidence type="ECO:0000256" key="1">
    <source>
        <dbReference type="SAM" id="MobiDB-lite"/>
    </source>
</evidence>
<evidence type="ECO:0000313" key="2">
    <source>
        <dbReference type="EMBL" id="CAA9393151.1"/>
    </source>
</evidence>
<protein>
    <recommendedName>
        <fullName evidence="3">Transposase</fullName>
    </recommendedName>
</protein>
<feature type="region of interest" description="Disordered" evidence="1">
    <location>
        <begin position="166"/>
        <end position="213"/>
    </location>
</feature>
<organism evidence="2">
    <name type="scientific">uncultured Pseudonocardia sp</name>
    <dbReference type="NCBI Taxonomy" id="211455"/>
    <lineage>
        <taxon>Bacteria</taxon>
        <taxon>Bacillati</taxon>
        <taxon>Actinomycetota</taxon>
        <taxon>Actinomycetes</taxon>
        <taxon>Pseudonocardiales</taxon>
        <taxon>Pseudonocardiaceae</taxon>
        <taxon>Pseudonocardia</taxon>
        <taxon>environmental samples</taxon>
    </lineage>
</organism>
<sequence>MTDLLHRHRTQRDTRWRTLPVGRQALLVVAHVREGETCADPAGGFGIGISAVYRYSREAVGLPAAMAPTLAQAIEIAARKAFVILDGTLLRIDRVGTNSGRDNPYCSGERECLGLNLQVVPTRAGRLVWIPPTLIRVRHHMGAVGEHGIIDALNTGGVTQWPTLPTGRRARGASAAAAAPRRPRPGPPARVNTAHACQGLLQSRPPESEWGSK</sequence>
<dbReference type="AlphaFoldDB" id="A0A6J4NV10"/>
<name>A0A6J4NV10_9PSEU</name>
<gene>
    <name evidence="2" type="ORF">AVDCRST_MAG66-985</name>
</gene>
<accession>A0A6J4NV10</accession>
<reference evidence="2" key="1">
    <citation type="submission" date="2020-02" db="EMBL/GenBank/DDBJ databases">
        <authorList>
            <person name="Meier V. D."/>
        </authorList>
    </citation>
    <scope>NUCLEOTIDE SEQUENCE</scope>
    <source>
        <strain evidence="2">AVDCRST_MAG66</strain>
    </source>
</reference>
<evidence type="ECO:0008006" key="3">
    <source>
        <dbReference type="Google" id="ProtNLM"/>
    </source>
</evidence>
<proteinExistence type="predicted"/>